<dbReference type="Pfam" id="PF23247">
    <property type="entry name" value="LRR_RPS2"/>
    <property type="match status" value="1"/>
</dbReference>
<accession>A0A6N2LAR0</accession>
<dbReference type="PANTHER" id="PTHR33463">
    <property type="entry name" value="NB-ARC DOMAIN-CONTAINING PROTEIN-RELATED"/>
    <property type="match status" value="1"/>
</dbReference>
<evidence type="ECO:0000256" key="2">
    <source>
        <dbReference type="SAM" id="MobiDB-lite"/>
    </source>
</evidence>
<proteinExistence type="predicted"/>
<dbReference type="InterPro" id="IPR032675">
    <property type="entry name" value="LRR_dom_sf"/>
</dbReference>
<organism evidence="4">
    <name type="scientific">Salix viminalis</name>
    <name type="common">Common osier</name>
    <name type="synonym">Basket willow</name>
    <dbReference type="NCBI Taxonomy" id="40686"/>
    <lineage>
        <taxon>Eukaryota</taxon>
        <taxon>Viridiplantae</taxon>
        <taxon>Streptophyta</taxon>
        <taxon>Embryophyta</taxon>
        <taxon>Tracheophyta</taxon>
        <taxon>Spermatophyta</taxon>
        <taxon>Magnoliopsida</taxon>
        <taxon>eudicotyledons</taxon>
        <taxon>Gunneridae</taxon>
        <taxon>Pentapetalae</taxon>
        <taxon>rosids</taxon>
        <taxon>fabids</taxon>
        <taxon>Malpighiales</taxon>
        <taxon>Salicaceae</taxon>
        <taxon>Saliceae</taxon>
        <taxon>Salix</taxon>
    </lineage>
</organism>
<dbReference type="InterPro" id="IPR057135">
    <property type="entry name" value="At4g27190-like_LRR"/>
</dbReference>
<sequence>MEEIIGGARSDEEGVMGEESSSSTKIKLSKLTKLYLKSLRELKRICSAEVICDSLKHVEVYRCDSMEILFPSSWSLVNLHWIVVEECDKMEEIIRGTNEIILPKLTFARFYKLPEMICNNMIYRGEGASEEESEEERSCHGEKERVTTSKFAKAPPWRDTEEMIEMVRQNDPFCDYVEKLDDVPEQVQDAARAAIDGPPEKKHIARRLD</sequence>
<reference evidence="4" key="1">
    <citation type="submission" date="2019-03" db="EMBL/GenBank/DDBJ databases">
        <authorList>
            <person name="Mank J."/>
            <person name="Almeida P."/>
        </authorList>
    </citation>
    <scope>NUCLEOTIDE SEQUENCE</scope>
    <source>
        <strain evidence="4">78183</strain>
    </source>
</reference>
<dbReference type="InterPro" id="IPR050905">
    <property type="entry name" value="Plant_NBS-LRR"/>
</dbReference>
<dbReference type="SUPFAM" id="SSF52047">
    <property type="entry name" value="RNI-like"/>
    <property type="match status" value="1"/>
</dbReference>
<dbReference type="PANTHER" id="PTHR33463:SF149">
    <property type="entry name" value="NB-ARC DOMAIN-CONTAINING PROTEIN"/>
    <property type="match status" value="1"/>
</dbReference>
<protein>
    <recommendedName>
        <fullName evidence="3">Disease resistance protein At4g27190-like leucine-rich repeats domain-containing protein</fullName>
    </recommendedName>
</protein>
<dbReference type="AlphaFoldDB" id="A0A6N2LAR0"/>
<dbReference type="Gene3D" id="3.80.10.10">
    <property type="entry name" value="Ribonuclease Inhibitor"/>
    <property type="match status" value="1"/>
</dbReference>
<dbReference type="EMBL" id="CAADRP010000791">
    <property type="protein sequence ID" value="VFU32447.1"/>
    <property type="molecule type" value="Genomic_DNA"/>
</dbReference>
<evidence type="ECO:0000313" key="4">
    <source>
        <dbReference type="EMBL" id="VFU32447.1"/>
    </source>
</evidence>
<evidence type="ECO:0000256" key="1">
    <source>
        <dbReference type="ARBA" id="ARBA00022821"/>
    </source>
</evidence>
<feature type="domain" description="Disease resistance protein At4g27190-like leucine-rich repeats" evidence="3">
    <location>
        <begin position="11"/>
        <end position="88"/>
    </location>
</feature>
<name>A0A6N2LAR0_SALVM</name>
<feature type="region of interest" description="Disordered" evidence="2">
    <location>
        <begin position="1"/>
        <end position="21"/>
    </location>
</feature>
<evidence type="ECO:0000259" key="3">
    <source>
        <dbReference type="Pfam" id="PF23247"/>
    </source>
</evidence>
<keyword evidence="1" id="KW-0611">Plant defense</keyword>
<feature type="compositionally biased region" description="Basic and acidic residues" evidence="2">
    <location>
        <begin position="136"/>
        <end position="147"/>
    </location>
</feature>
<feature type="region of interest" description="Disordered" evidence="2">
    <location>
        <begin position="129"/>
        <end position="151"/>
    </location>
</feature>
<gene>
    <name evidence="4" type="ORF">SVIM_LOCUS141782</name>
</gene>